<keyword evidence="2" id="KW-1185">Reference proteome</keyword>
<dbReference type="InterPro" id="IPR006280">
    <property type="entry name" value="SoxG_het"/>
</dbReference>
<dbReference type="InterPro" id="IPR007375">
    <property type="entry name" value="SoxG"/>
</dbReference>
<dbReference type="InterPro" id="IPR027266">
    <property type="entry name" value="TrmE/GcvT-like"/>
</dbReference>
<reference evidence="1 2" key="1">
    <citation type="submission" date="2019-07" db="EMBL/GenBank/DDBJ databases">
        <title>Shewanella sp. YLB-06 whole genomic sequence.</title>
        <authorList>
            <person name="Yu L."/>
        </authorList>
    </citation>
    <scope>NUCLEOTIDE SEQUENCE [LARGE SCALE GENOMIC DNA]</scope>
    <source>
        <strain evidence="1 2">YLB-06</strain>
    </source>
</reference>
<organism evidence="1 2">
    <name type="scientific">Shewanella psychropiezotolerans</name>
    <dbReference type="NCBI Taxonomy" id="2593655"/>
    <lineage>
        <taxon>Bacteria</taxon>
        <taxon>Pseudomonadati</taxon>
        <taxon>Pseudomonadota</taxon>
        <taxon>Gammaproteobacteria</taxon>
        <taxon>Alteromonadales</taxon>
        <taxon>Shewanellaceae</taxon>
        <taxon>Shewanella</taxon>
    </lineage>
</organism>
<proteinExistence type="predicted"/>
<dbReference type="EMBL" id="CP041614">
    <property type="protein sequence ID" value="QDO86651.1"/>
    <property type="molecule type" value="Genomic_DNA"/>
</dbReference>
<dbReference type="Gene3D" id="3.30.70.1520">
    <property type="entry name" value="Heterotetrameric sarcosine oxidase"/>
    <property type="match status" value="1"/>
</dbReference>
<gene>
    <name evidence="1" type="primary">soxG</name>
    <name evidence="1" type="ORF">FM037_12710</name>
</gene>
<dbReference type="Proteomes" id="UP000315947">
    <property type="component" value="Chromosome"/>
</dbReference>
<dbReference type="Pfam" id="PF04268">
    <property type="entry name" value="SoxG"/>
    <property type="match status" value="1"/>
</dbReference>
<dbReference type="SUPFAM" id="SSF103025">
    <property type="entry name" value="Folate-binding domain"/>
    <property type="match status" value="1"/>
</dbReference>
<sequence>MQQLSIEGVQAVSPLFKEISQASQRPNLSVHLKELAFLGHLVLRGNSQNKQFSAAIETVLGVPLPSALQSETKDELSISWISPDEWLVIFPITQAFEMERRLRLMVDGHCAVVNVSGGQIVLSLSGANALKVLHKSTPYDVHERNFPVGKVVTTVFAKTQVIIRRTGPESWELTVRRSFAAYVWQWLTDASKEYGVEVSA</sequence>
<protein>
    <submittedName>
        <fullName evidence="1">Sarcosine oxidase subunit gamma family protein</fullName>
    </submittedName>
</protein>
<name>A0ABX5X5L9_9GAMM</name>
<evidence type="ECO:0000313" key="2">
    <source>
        <dbReference type="Proteomes" id="UP000315947"/>
    </source>
</evidence>
<evidence type="ECO:0000313" key="1">
    <source>
        <dbReference type="EMBL" id="QDO86651.1"/>
    </source>
</evidence>
<accession>A0ABX5X5L9</accession>
<dbReference type="NCBIfam" id="TIGR01375">
    <property type="entry name" value="soxG"/>
    <property type="match status" value="1"/>
</dbReference>
<dbReference type="Gene3D" id="3.30.1360.120">
    <property type="entry name" value="Probable tRNA modification gtpase trme, domain 1"/>
    <property type="match status" value="1"/>
</dbReference>